<proteinExistence type="predicted"/>
<evidence type="ECO:0000313" key="7">
    <source>
        <dbReference type="Proteomes" id="UP001488838"/>
    </source>
</evidence>
<dbReference type="InterPro" id="IPR038237">
    <property type="entry name" value="Ribosomal_eS4_central_sf"/>
</dbReference>
<organism evidence="6 7">
    <name type="scientific">Myodes glareolus</name>
    <name type="common">Bank vole</name>
    <name type="synonym">Clethrionomys glareolus</name>
    <dbReference type="NCBI Taxonomy" id="447135"/>
    <lineage>
        <taxon>Eukaryota</taxon>
        <taxon>Metazoa</taxon>
        <taxon>Chordata</taxon>
        <taxon>Craniata</taxon>
        <taxon>Vertebrata</taxon>
        <taxon>Euteleostomi</taxon>
        <taxon>Mammalia</taxon>
        <taxon>Eutheria</taxon>
        <taxon>Euarchontoglires</taxon>
        <taxon>Glires</taxon>
        <taxon>Rodentia</taxon>
        <taxon>Myomorpha</taxon>
        <taxon>Muroidea</taxon>
        <taxon>Cricetidae</taxon>
        <taxon>Arvicolinae</taxon>
        <taxon>Myodes</taxon>
    </lineage>
</organism>
<feature type="domain" description="Small ribosomal subunit protein eS4 central region" evidence="5">
    <location>
        <begin position="10"/>
        <end position="83"/>
    </location>
</feature>
<keyword evidence="3" id="KW-0689">Ribosomal protein</keyword>
<dbReference type="GO" id="GO:0003735">
    <property type="term" value="F:structural constituent of ribosome"/>
    <property type="evidence" value="ECO:0007669"/>
    <property type="project" value="InterPro"/>
</dbReference>
<evidence type="ECO:0000256" key="1">
    <source>
        <dbReference type="ARBA" id="ARBA00022730"/>
    </source>
</evidence>
<name>A0AAW0H727_MYOGA</name>
<protein>
    <recommendedName>
        <fullName evidence="5">Small ribosomal subunit protein eS4 central region domain-containing protein</fullName>
    </recommendedName>
</protein>
<dbReference type="GO" id="GO:0022627">
    <property type="term" value="C:cytosolic small ribosomal subunit"/>
    <property type="evidence" value="ECO:0007669"/>
    <property type="project" value="TreeGrafter"/>
</dbReference>
<accession>A0AAW0H727</accession>
<evidence type="ECO:0000256" key="3">
    <source>
        <dbReference type="ARBA" id="ARBA00022980"/>
    </source>
</evidence>
<evidence type="ECO:0000256" key="4">
    <source>
        <dbReference type="ARBA" id="ARBA00023274"/>
    </source>
</evidence>
<dbReference type="GO" id="GO:0006412">
    <property type="term" value="P:translation"/>
    <property type="evidence" value="ECO:0007669"/>
    <property type="project" value="InterPro"/>
</dbReference>
<dbReference type="InterPro" id="IPR000876">
    <property type="entry name" value="Ribosomal_eS4"/>
</dbReference>
<keyword evidence="1" id="KW-0699">rRNA-binding</keyword>
<keyword evidence="4" id="KW-0687">Ribonucleoprotein</keyword>
<keyword evidence="2" id="KW-0694">RNA-binding</keyword>
<dbReference type="GO" id="GO:0019843">
    <property type="term" value="F:rRNA binding"/>
    <property type="evidence" value="ECO:0007669"/>
    <property type="project" value="UniProtKB-KW"/>
</dbReference>
<dbReference type="Proteomes" id="UP001488838">
    <property type="component" value="Unassembled WGS sequence"/>
</dbReference>
<evidence type="ECO:0000259" key="5">
    <source>
        <dbReference type="Pfam" id="PF00900"/>
    </source>
</evidence>
<dbReference type="AlphaFoldDB" id="A0AAW0H727"/>
<gene>
    <name evidence="6" type="ORF">U0070_027240</name>
</gene>
<sequence>MNVITINKSGRTFCSVYDTKDQFTMHCIMWKEAKNKLCKVRQVLVGTKVILHLVMHCTRIIHYSDPLIKVNSRVLISLDTVNITDAIGFNLCNLCMVTRGTSMSASKSSPTGSITRSRLTQSTWMAMALIFSSPHLHNLQEQQSCGFLFCKEKKSVSPKRKTEGWRQSRGGSSVCAGDADVIGTAQEAQGFSLELVLEKGDRDMSLGR</sequence>
<evidence type="ECO:0000313" key="6">
    <source>
        <dbReference type="EMBL" id="KAK7797579.1"/>
    </source>
</evidence>
<dbReference type="PANTHER" id="PTHR11581">
    <property type="entry name" value="30S/40S RIBOSOMAL PROTEIN S4"/>
    <property type="match status" value="1"/>
</dbReference>
<dbReference type="PANTHER" id="PTHR11581:SF0">
    <property type="entry name" value="SMALL RIBOSOMAL SUBUNIT PROTEIN ES4"/>
    <property type="match status" value="1"/>
</dbReference>
<dbReference type="Pfam" id="PF00900">
    <property type="entry name" value="Ribosomal_S4e"/>
    <property type="match status" value="1"/>
</dbReference>
<dbReference type="EMBL" id="JBBHLL010000810">
    <property type="protein sequence ID" value="KAK7797579.1"/>
    <property type="molecule type" value="Genomic_DNA"/>
</dbReference>
<dbReference type="Gene3D" id="2.40.50.740">
    <property type="match status" value="1"/>
</dbReference>
<reference evidence="6 7" key="1">
    <citation type="journal article" date="2023" name="bioRxiv">
        <title>Conserved and derived expression patterns and positive selection on dental genes reveal complex evolutionary context of ever-growing rodent molars.</title>
        <authorList>
            <person name="Calamari Z.T."/>
            <person name="Song A."/>
            <person name="Cohen E."/>
            <person name="Akter M."/>
            <person name="Roy R.D."/>
            <person name="Hallikas O."/>
            <person name="Christensen M.M."/>
            <person name="Li P."/>
            <person name="Marangoni P."/>
            <person name="Jernvall J."/>
            <person name="Klein O.D."/>
        </authorList>
    </citation>
    <scope>NUCLEOTIDE SEQUENCE [LARGE SCALE GENOMIC DNA]</scope>
    <source>
        <strain evidence="6">V071</strain>
    </source>
</reference>
<comment type="caution">
    <text evidence="6">The sequence shown here is derived from an EMBL/GenBank/DDBJ whole genome shotgun (WGS) entry which is preliminary data.</text>
</comment>
<evidence type="ECO:0000256" key="2">
    <source>
        <dbReference type="ARBA" id="ARBA00022884"/>
    </source>
</evidence>
<keyword evidence="7" id="KW-1185">Reference proteome</keyword>
<dbReference type="InterPro" id="IPR013845">
    <property type="entry name" value="Ribosomal_eS4_central_region"/>
</dbReference>